<comment type="caution">
    <text evidence="3">The sequence shown here is derived from an EMBL/GenBank/DDBJ whole genome shotgun (WGS) entry which is preliminary data.</text>
</comment>
<proteinExistence type="predicted"/>
<keyword evidence="1" id="KW-0560">Oxidoreductase</keyword>
<name>A0AAW5QTQ1_9HYPH</name>
<dbReference type="AlphaFoldDB" id="A0AAW5QTQ1"/>
<dbReference type="Pfam" id="PF00107">
    <property type="entry name" value="ADH_zinc_N"/>
    <property type="match status" value="1"/>
</dbReference>
<dbReference type="Pfam" id="PF16884">
    <property type="entry name" value="ADH_N_2"/>
    <property type="match status" value="1"/>
</dbReference>
<evidence type="ECO:0000259" key="2">
    <source>
        <dbReference type="SMART" id="SM00829"/>
    </source>
</evidence>
<dbReference type="FunFam" id="3.40.50.720:FF:000121">
    <property type="entry name" value="Prostaglandin reductase 2"/>
    <property type="match status" value="1"/>
</dbReference>
<dbReference type="InterPro" id="IPR036291">
    <property type="entry name" value="NAD(P)-bd_dom_sf"/>
</dbReference>
<evidence type="ECO:0000256" key="1">
    <source>
        <dbReference type="ARBA" id="ARBA00023002"/>
    </source>
</evidence>
<accession>A0AAW5QTQ1</accession>
<dbReference type="EMBL" id="JALIDZ010000001">
    <property type="protein sequence ID" value="MCT8970259.1"/>
    <property type="molecule type" value="Genomic_DNA"/>
</dbReference>
<dbReference type="InterPro" id="IPR011032">
    <property type="entry name" value="GroES-like_sf"/>
</dbReference>
<dbReference type="SUPFAM" id="SSF50129">
    <property type="entry name" value="GroES-like"/>
    <property type="match status" value="1"/>
</dbReference>
<dbReference type="SMART" id="SM00829">
    <property type="entry name" value="PKS_ER"/>
    <property type="match status" value="1"/>
</dbReference>
<dbReference type="InterPro" id="IPR041694">
    <property type="entry name" value="ADH_N_2"/>
</dbReference>
<dbReference type="CDD" id="cd05288">
    <property type="entry name" value="PGDH"/>
    <property type="match status" value="1"/>
</dbReference>
<evidence type="ECO:0000313" key="4">
    <source>
        <dbReference type="Proteomes" id="UP001320898"/>
    </source>
</evidence>
<dbReference type="PANTHER" id="PTHR43205">
    <property type="entry name" value="PROSTAGLANDIN REDUCTASE"/>
    <property type="match status" value="1"/>
</dbReference>
<dbReference type="Proteomes" id="UP001320898">
    <property type="component" value="Unassembled WGS sequence"/>
</dbReference>
<dbReference type="InterPro" id="IPR045010">
    <property type="entry name" value="MDR_fam"/>
</dbReference>
<dbReference type="InterPro" id="IPR020843">
    <property type="entry name" value="ER"/>
</dbReference>
<organism evidence="3 4">
    <name type="scientific">Microbaculum marinisediminis</name>
    <dbReference type="NCBI Taxonomy" id="2931392"/>
    <lineage>
        <taxon>Bacteria</taxon>
        <taxon>Pseudomonadati</taxon>
        <taxon>Pseudomonadota</taxon>
        <taxon>Alphaproteobacteria</taxon>
        <taxon>Hyphomicrobiales</taxon>
        <taxon>Tepidamorphaceae</taxon>
        <taxon>Microbaculum</taxon>
    </lineage>
</organism>
<gene>
    <name evidence="3" type="ORF">MUB46_00150</name>
</gene>
<protein>
    <submittedName>
        <fullName evidence="3">NADP-dependent oxidoreductase</fullName>
    </submittedName>
</protein>
<dbReference type="InterPro" id="IPR013149">
    <property type="entry name" value="ADH-like_C"/>
</dbReference>
<dbReference type="GO" id="GO:0016628">
    <property type="term" value="F:oxidoreductase activity, acting on the CH-CH group of donors, NAD or NADP as acceptor"/>
    <property type="evidence" value="ECO:0007669"/>
    <property type="project" value="InterPro"/>
</dbReference>
<keyword evidence="4" id="KW-1185">Reference proteome</keyword>
<dbReference type="Gene3D" id="3.40.50.720">
    <property type="entry name" value="NAD(P)-binding Rossmann-like Domain"/>
    <property type="match status" value="1"/>
</dbReference>
<dbReference type="RefSeq" id="WP_261613833.1">
    <property type="nucleotide sequence ID" value="NZ_JALIDZ010000001.1"/>
</dbReference>
<dbReference type="SUPFAM" id="SSF51735">
    <property type="entry name" value="NAD(P)-binding Rossmann-fold domains"/>
    <property type="match status" value="1"/>
</dbReference>
<dbReference type="PANTHER" id="PTHR43205:SF7">
    <property type="entry name" value="PROSTAGLANDIN REDUCTASE 1"/>
    <property type="match status" value="1"/>
</dbReference>
<evidence type="ECO:0000313" key="3">
    <source>
        <dbReference type="EMBL" id="MCT8970259.1"/>
    </source>
</evidence>
<sequence length="333" mass="36010">MTTNRLVRLRSRPVGMVRRDDFEIVDEPARDAGEGEFRVRIEYVSLDPAMRGWIAAGKSYVPPVEIGAVMRGFAAGHVDQSNHPDYKVGDAVAGLLGVQHYAVSKGERCFKVDPTKAPLERWIGGLGMPGQTAYFGLLEVGKPKPGETVVVSAASGAVGSIVGQIAKIVGCRAVGIAGGPEKCRYVVEELGFDACADYKGGNLAEELKAACPDGVDVYYENVGGEILDTVLPMMNLFGRIPVCGLISAYNATEPQPGPKNLRSILVNRLTMRGLIVFDFQDRMAEANEKLGQWHAEGRLRMREDVREGGIEAFPDVLNLLYTGGNFGKLVLKL</sequence>
<dbReference type="Gene3D" id="3.90.180.10">
    <property type="entry name" value="Medium-chain alcohol dehydrogenases, catalytic domain"/>
    <property type="match status" value="1"/>
</dbReference>
<reference evidence="3 4" key="1">
    <citation type="submission" date="2022-04" db="EMBL/GenBank/DDBJ databases">
        <authorList>
            <person name="Ye Y.-Q."/>
            <person name="Du Z.-J."/>
        </authorList>
    </citation>
    <scope>NUCLEOTIDE SEQUENCE [LARGE SCALE GENOMIC DNA]</scope>
    <source>
        <strain evidence="3 4">A6E488</strain>
    </source>
</reference>
<feature type="domain" description="Enoyl reductase (ER)" evidence="2">
    <location>
        <begin position="18"/>
        <end position="331"/>
    </location>
</feature>